<dbReference type="AlphaFoldDB" id="A0A9J6R8Z0"/>
<dbReference type="RefSeq" id="WP_268778864.1">
    <property type="nucleotide sequence ID" value="NZ_JAPRAT010000003.1"/>
</dbReference>
<gene>
    <name evidence="1" type="ORF">OWO01_02590</name>
</gene>
<keyword evidence="2" id="KW-1185">Reference proteome</keyword>
<dbReference type="Pfam" id="PF14070">
    <property type="entry name" value="YjfB_motility"/>
    <property type="match status" value="1"/>
</dbReference>
<reference evidence="1" key="1">
    <citation type="submission" date="2022-11" db="EMBL/GenBank/DDBJ databases">
        <title>WGS of Natronobacillus azotifigens 24KS-1, an anaerobic diazotrophic haloalkaliphile from soda-rich habitats.</title>
        <authorList>
            <person name="Sorokin D.Y."/>
            <person name="Merkel A.Y."/>
        </authorList>
    </citation>
    <scope>NUCLEOTIDE SEQUENCE</scope>
    <source>
        <strain evidence="1">24KS-1</strain>
    </source>
</reference>
<organism evidence="1 2">
    <name type="scientific">Natronobacillus azotifigens</name>
    <dbReference type="NCBI Taxonomy" id="472978"/>
    <lineage>
        <taxon>Bacteria</taxon>
        <taxon>Bacillati</taxon>
        <taxon>Bacillota</taxon>
        <taxon>Bacilli</taxon>
        <taxon>Bacillales</taxon>
        <taxon>Bacillaceae</taxon>
        <taxon>Natronobacillus</taxon>
    </lineage>
</organism>
<evidence type="ECO:0000313" key="2">
    <source>
        <dbReference type="Proteomes" id="UP001084197"/>
    </source>
</evidence>
<sequence length="58" mass="6275">MDIARLSMSMSQAQVHQQASLGVMNKVMDQSEAQADGLIEMLDQVAHPHLGQAIDVKA</sequence>
<dbReference type="InterPro" id="IPR025906">
    <property type="entry name" value="YjfB_motility"/>
</dbReference>
<dbReference type="EMBL" id="JAPRAT010000003">
    <property type="protein sequence ID" value="MCZ0702096.1"/>
    <property type="molecule type" value="Genomic_DNA"/>
</dbReference>
<comment type="caution">
    <text evidence="1">The sequence shown here is derived from an EMBL/GenBank/DDBJ whole genome shotgun (WGS) entry which is preliminary data.</text>
</comment>
<protein>
    <submittedName>
        <fullName evidence="1">YjfB family protein</fullName>
    </submittedName>
</protein>
<accession>A0A9J6R8Z0</accession>
<proteinExistence type="predicted"/>
<dbReference type="Proteomes" id="UP001084197">
    <property type="component" value="Unassembled WGS sequence"/>
</dbReference>
<name>A0A9J6R8Z0_9BACI</name>
<evidence type="ECO:0000313" key="1">
    <source>
        <dbReference type="EMBL" id="MCZ0702096.1"/>
    </source>
</evidence>